<comment type="caution">
    <text evidence="1">The sequence shown here is derived from an EMBL/GenBank/DDBJ whole genome shotgun (WGS) entry which is preliminary data.</text>
</comment>
<protein>
    <submittedName>
        <fullName evidence="1">Uncharacterized protein</fullName>
    </submittedName>
</protein>
<dbReference type="RefSeq" id="WP_058026436.1">
    <property type="nucleotide sequence ID" value="NZ_BDQM01000002.1"/>
</dbReference>
<proteinExistence type="predicted"/>
<dbReference type="EMBL" id="BDQM01000002">
    <property type="protein sequence ID" value="GAW94916.1"/>
    <property type="molecule type" value="Genomic_DNA"/>
</dbReference>
<gene>
    <name evidence="1" type="ORF">MTCD1_00514</name>
</gene>
<name>A0ABQ0MTG7_9GAMM</name>
<reference evidence="1 2" key="1">
    <citation type="submission" date="2017-06" db="EMBL/GenBank/DDBJ databases">
        <title>Whole Genome Sequences of Colwellia marinimaniae MTCD1.</title>
        <authorList>
            <person name="Kusumoto H."/>
            <person name="Inoue M."/>
            <person name="Tanikawa K."/>
            <person name="Maeji H."/>
            <person name="Cameron J.H."/>
            <person name="Bartlett D.H."/>
        </authorList>
    </citation>
    <scope>NUCLEOTIDE SEQUENCE [LARGE SCALE GENOMIC DNA]</scope>
    <source>
        <strain evidence="1 2">MTCD1</strain>
    </source>
</reference>
<accession>A0ABQ0MTG7</accession>
<sequence>MENWLVMLLTVYQSNASNGLAQTISFYLDKLLQHEDIHFCGDKRCDYIYPCYFKMQDSAGISNAFR</sequence>
<keyword evidence="2" id="KW-1185">Reference proteome</keyword>
<evidence type="ECO:0000313" key="1">
    <source>
        <dbReference type="EMBL" id="GAW94916.1"/>
    </source>
</evidence>
<evidence type="ECO:0000313" key="2">
    <source>
        <dbReference type="Proteomes" id="UP000197068"/>
    </source>
</evidence>
<organism evidence="1 2">
    <name type="scientific">Colwellia marinimaniae</name>
    <dbReference type="NCBI Taxonomy" id="1513592"/>
    <lineage>
        <taxon>Bacteria</taxon>
        <taxon>Pseudomonadati</taxon>
        <taxon>Pseudomonadota</taxon>
        <taxon>Gammaproteobacteria</taxon>
        <taxon>Alteromonadales</taxon>
        <taxon>Colwelliaceae</taxon>
        <taxon>Colwellia</taxon>
    </lineage>
</organism>
<dbReference type="Proteomes" id="UP000197068">
    <property type="component" value="Unassembled WGS sequence"/>
</dbReference>